<organism evidence="1 2">
    <name type="scientific">Aestuariivirga litoralis</name>
    <dbReference type="NCBI Taxonomy" id="2650924"/>
    <lineage>
        <taxon>Bacteria</taxon>
        <taxon>Pseudomonadati</taxon>
        <taxon>Pseudomonadota</taxon>
        <taxon>Alphaproteobacteria</taxon>
        <taxon>Hyphomicrobiales</taxon>
        <taxon>Aestuariivirgaceae</taxon>
        <taxon>Aestuariivirga</taxon>
    </lineage>
</organism>
<dbReference type="AlphaFoldDB" id="A0A2W2AVM6"/>
<evidence type="ECO:0000313" key="1">
    <source>
        <dbReference type="EMBL" id="PZF77762.1"/>
    </source>
</evidence>
<proteinExistence type="predicted"/>
<evidence type="ECO:0000313" key="2">
    <source>
        <dbReference type="Proteomes" id="UP000248795"/>
    </source>
</evidence>
<dbReference type="RefSeq" id="WP_111196510.1">
    <property type="nucleotide sequence ID" value="NZ_QKVK01000002.1"/>
</dbReference>
<protein>
    <submittedName>
        <fullName evidence="1">DUF1491 domain-containing protein</fullName>
    </submittedName>
</protein>
<dbReference type="EMBL" id="QKVK01000002">
    <property type="protein sequence ID" value="PZF77762.1"/>
    <property type="molecule type" value="Genomic_DNA"/>
</dbReference>
<dbReference type="Proteomes" id="UP000248795">
    <property type="component" value="Unassembled WGS sequence"/>
</dbReference>
<dbReference type="Gene3D" id="3.40.1530.20">
    <property type="entry name" value="Protein of unknown function (DUF1491)"/>
    <property type="match status" value="1"/>
</dbReference>
<sequence length="111" mass="12162">MRLKSAIWVSAFLRRCMVEGVFGAVVRKGAEEAGAVHVIVNHLDGTCHLLGPAPGEAYDEQGDRRWIAEVAPPQTPADAMALLDRRLRFDPDLWIVEVEDRKGLAGLTITA</sequence>
<dbReference type="Pfam" id="PF07372">
    <property type="entry name" value="DUF1491"/>
    <property type="match status" value="1"/>
</dbReference>
<dbReference type="InterPro" id="IPR009964">
    <property type="entry name" value="DUF1491"/>
</dbReference>
<gene>
    <name evidence="1" type="ORF">DK847_04850</name>
</gene>
<reference evidence="2" key="1">
    <citation type="submission" date="2018-06" db="EMBL/GenBank/DDBJ databases">
        <title>Aestuariibacter litoralis strain KCTC 52945T.</title>
        <authorList>
            <person name="Li X."/>
            <person name="Salam N."/>
            <person name="Li J.-L."/>
            <person name="Chen Y.-M."/>
            <person name="Yang Z.-W."/>
            <person name="Zhang L.-Y."/>
            <person name="Han M.-X."/>
            <person name="Xiao M."/>
            <person name="Li W.-J."/>
        </authorList>
    </citation>
    <scope>NUCLEOTIDE SEQUENCE [LARGE SCALE GENOMIC DNA]</scope>
    <source>
        <strain evidence="2">KCTC 52945</strain>
    </source>
</reference>
<keyword evidence="2" id="KW-1185">Reference proteome</keyword>
<name>A0A2W2AVM6_9HYPH</name>
<comment type="caution">
    <text evidence="1">The sequence shown here is derived from an EMBL/GenBank/DDBJ whole genome shotgun (WGS) entry which is preliminary data.</text>
</comment>
<accession>A0A2W2AVM6</accession>